<protein>
    <submittedName>
        <fullName evidence="2">Peptidoglycan binding domain-containing protein</fullName>
    </submittedName>
</protein>
<evidence type="ECO:0000256" key="1">
    <source>
        <dbReference type="SAM" id="MobiDB-lite"/>
    </source>
</evidence>
<evidence type="ECO:0000313" key="3">
    <source>
        <dbReference type="Proteomes" id="UP000004386"/>
    </source>
</evidence>
<sequence>MAKFAPAVSIIGKSEFLMANPDLASGSRSIIDELNARRERRAPSPAMEELNRTLASLEKRLKDLEQDGAPDMRNILRSERQPARYPDETLTGLAEIAENLRRMRESHEEPLPYASNVEVSRASREMTPPSARRKRRRALAKGKRRLRAHQ</sequence>
<name>C4WNQ8_9HYPH</name>
<evidence type="ECO:0000313" key="2">
    <source>
        <dbReference type="EMBL" id="EEQ93985.1"/>
    </source>
</evidence>
<reference evidence="2 3" key="1">
    <citation type="submission" date="2009-05" db="EMBL/GenBank/DDBJ databases">
        <authorList>
            <person name="Setubal J.C."/>
            <person name="Boyle S."/>
            <person name="Crasta O.R."/>
            <person name="Gillespie J.J."/>
            <person name="Kenyon R.W."/>
            <person name="Lu J."/>
            <person name="Mane S."/>
            <person name="Nagrani S."/>
            <person name="Shallom J.M."/>
            <person name="Shallom S."/>
            <person name="Shukla M."/>
            <person name="Snyder E.E."/>
            <person name="Sobral B.W."/>
            <person name="Wattam A.R."/>
            <person name="Will R."/>
            <person name="Williams K."/>
            <person name="Yoo H."/>
            <person name="Munk C."/>
            <person name="Tapia R."/>
            <person name="Green L."/>
            <person name="Rogers Y."/>
            <person name="Detter J.C."/>
            <person name="Bruce D."/>
            <person name="Brettin T.S."/>
            <person name="Tsolis R."/>
        </authorList>
    </citation>
    <scope>NUCLEOTIDE SEQUENCE [LARGE SCALE GENOMIC DNA]</scope>
    <source>
        <strain evidence="2 3">LMG 3301</strain>
    </source>
</reference>
<dbReference type="HOGENOM" id="CLU_1738641_0_0_5"/>
<accession>C4WNQ8</accession>
<gene>
    <name evidence="2" type="ORF">OINT_2001184</name>
</gene>
<feature type="compositionally biased region" description="Basic residues" evidence="1">
    <location>
        <begin position="131"/>
        <end position="150"/>
    </location>
</feature>
<organism evidence="2 3">
    <name type="scientific">Brucella intermedia LMG 3301</name>
    <dbReference type="NCBI Taxonomy" id="641118"/>
    <lineage>
        <taxon>Bacteria</taxon>
        <taxon>Pseudomonadati</taxon>
        <taxon>Pseudomonadota</taxon>
        <taxon>Alphaproteobacteria</taxon>
        <taxon>Hyphomicrobiales</taxon>
        <taxon>Brucellaceae</taxon>
        <taxon>Brucella/Ochrobactrum group</taxon>
        <taxon>Brucella</taxon>
    </lineage>
</organism>
<comment type="caution">
    <text evidence="2">The sequence shown here is derived from an EMBL/GenBank/DDBJ whole genome shotgun (WGS) entry which is preliminary data.</text>
</comment>
<dbReference type="EMBL" id="ACQA01000002">
    <property type="protein sequence ID" value="EEQ93985.1"/>
    <property type="molecule type" value="Genomic_DNA"/>
</dbReference>
<feature type="region of interest" description="Disordered" evidence="1">
    <location>
        <begin position="103"/>
        <end position="150"/>
    </location>
</feature>
<feature type="region of interest" description="Disordered" evidence="1">
    <location>
        <begin position="65"/>
        <end position="88"/>
    </location>
</feature>
<feature type="compositionally biased region" description="Basic and acidic residues" evidence="1">
    <location>
        <begin position="74"/>
        <end position="87"/>
    </location>
</feature>
<dbReference type="Proteomes" id="UP000004386">
    <property type="component" value="Unassembled WGS sequence"/>
</dbReference>
<dbReference type="AlphaFoldDB" id="C4WNQ8"/>
<proteinExistence type="predicted"/>